<feature type="signal peptide" evidence="1">
    <location>
        <begin position="1"/>
        <end position="21"/>
    </location>
</feature>
<dbReference type="PANTHER" id="PTHR19328:SF13">
    <property type="entry name" value="HIPL1 PROTEIN"/>
    <property type="match status" value="1"/>
</dbReference>
<dbReference type="InterPro" id="IPR026444">
    <property type="entry name" value="Secre_tail"/>
</dbReference>
<evidence type="ECO:0000256" key="1">
    <source>
        <dbReference type="SAM" id="SignalP"/>
    </source>
</evidence>
<dbReference type="Pfam" id="PF07995">
    <property type="entry name" value="GSDH"/>
    <property type="match status" value="2"/>
</dbReference>
<evidence type="ECO:0000259" key="2">
    <source>
        <dbReference type="Pfam" id="PF07995"/>
    </source>
</evidence>
<feature type="domain" description="Secretion system C-terminal sorting" evidence="3">
    <location>
        <begin position="512"/>
        <end position="585"/>
    </location>
</feature>
<evidence type="ECO:0000313" key="4">
    <source>
        <dbReference type="EMBL" id="RZS72399.1"/>
    </source>
</evidence>
<gene>
    <name evidence="4" type="ORF">EV199_4318</name>
</gene>
<name>A0A4Q7MWH7_9BACT</name>
<feature type="domain" description="Glucose/Sorbosone dehydrogenase" evidence="2">
    <location>
        <begin position="384"/>
        <end position="462"/>
    </location>
</feature>
<dbReference type="PANTHER" id="PTHR19328">
    <property type="entry name" value="HEDGEHOG-INTERACTING PROTEIN"/>
    <property type="match status" value="1"/>
</dbReference>
<keyword evidence="1" id="KW-0732">Signal</keyword>
<feature type="chain" id="PRO_5020905576" evidence="1">
    <location>
        <begin position="22"/>
        <end position="587"/>
    </location>
</feature>
<sequence length="587" mass="64788">MKTAFKAVCLLILLIPLIGYAQDEPFSLTVLNQKPAPTDRYRLRHPFDITYGPDNFLYITEKVGQVSRVDTGTGIRKVILDIKQKVYLGLSRDGSGNVDGISQNGMLGMALHPGFSKVPGKDSIYVAYCYNSQYLRISRFFFNVATASCSGETTLIEGIPSSPDHTSGRMIIGADNMIYYSCGDLGNNQFNNKCREIRSQFLPSATDVQNHVYTNYSGKVLRIAPDGDIPADNPIWNGVRSHIYTIGHRNPQGLVWEKEPSNGSMVTTLTPGGRLYSAEHGPNTDDEINILQPGKNYGWPWIAGDTDNVNYQYVRWFQANNCNTIGYVENPQHLPAGSTYTREKDAPADVKANFQKPMKSVYTTCGSLSVTQCMVANGGWLKFPTIAPSSVEYYELNIGKGIPGWYPSLLVATLRKGTVYRYKLDPSGTTIISDSIPYFSSANRYRDIAMSPDGKIYIVTDSIGSTSGPSASNPSALTHRGAILVYRYTGSVLSLPDPSQPNKPEAKPVISVYPNPATAVVNIALGRIRHLPVTYQLYDMMGRIMRSGITAKDRISIPVADLRRGIYVLKLHDDNGTEILKEKIVLQ</sequence>
<accession>A0A4Q7MWH7</accession>
<evidence type="ECO:0000259" key="3">
    <source>
        <dbReference type="Pfam" id="PF18962"/>
    </source>
</evidence>
<organism evidence="4 5">
    <name type="scientific">Pseudobacter ginsenosidimutans</name>
    <dbReference type="NCBI Taxonomy" id="661488"/>
    <lineage>
        <taxon>Bacteria</taxon>
        <taxon>Pseudomonadati</taxon>
        <taxon>Bacteroidota</taxon>
        <taxon>Chitinophagia</taxon>
        <taxon>Chitinophagales</taxon>
        <taxon>Chitinophagaceae</taxon>
        <taxon>Pseudobacter</taxon>
    </lineage>
</organism>
<dbReference type="RefSeq" id="WP_130542815.1">
    <property type="nucleotide sequence ID" value="NZ_CP042431.1"/>
</dbReference>
<proteinExistence type="predicted"/>
<dbReference type="NCBIfam" id="TIGR04183">
    <property type="entry name" value="Por_Secre_tail"/>
    <property type="match status" value="1"/>
</dbReference>
<reference evidence="4 5" key="1">
    <citation type="submission" date="2019-02" db="EMBL/GenBank/DDBJ databases">
        <title>Genomic Encyclopedia of Type Strains, Phase IV (KMG-IV): sequencing the most valuable type-strain genomes for metagenomic binning, comparative biology and taxonomic classification.</title>
        <authorList>
            <person name="Goeker M."/>
        </authorList>
    </citation>
    <scope>NUCLEOTIDE SEQUENCE [LARGE SCALE GENOMIC DNA]</scope>
    <source>
        <strain evidence="4 5">DSM 18116</strain>
    </source>
</reference>
<evidence type="ECO:0000313" key="5">
    <source>
        <dbReference type="Proteomes" id="UP000293874"/>
    </source>
</evidence>
<dbReference type="EMBL" id="SGXA01000002">
    <property type="protein sequence ID" value="RZS72399.1"/>
    <property type="molecule type" value="Genomic_DNA"/>
</dbReference>
<keyword evidence="5" id="KW-1185">Reference proteome</keyword>
<dbReference type="Pfam" id="PF18962">
    <property type="entry name" value="Por_Secre_tail"/>
    <property type="match status" value="1"/>
</dbReference>
<comment type="caution">
    <text evidence="4">The sequence shown here is derived from an EMBL/GenBank/DDBJ whole genome shotgun (WGS) entry which is preliminary data.</text>
</comment>
<dbReference type="SUPFAM" id="SSF50952">
    <property type="entry name" value="Soluble quinoprotein glucose dehydrogenase"/>
    <property type="match status" value="1"/>
</dbReference>
<dbReference type="AlphaFoldDB" id="A0A4Q7MWH7"/>
<dbReference type="InterPro" id="IPR012938">
    <property type="entry name" value="Glc/Sorbosone_DH"/>
</dbReference>
<dbReference type="Gene3D" id="2.120.10.30">
    <property type="entry name" value="TolB, C-terminal domain"/>
    <property type="match status" value="1"/>
</dbReference>
<dbReference type="Proteomes" id="UP000293874">
    <property type="component" value="Unassembled WGS sequence"/>
</dbReference>
<dbReference type="OrthoDB" id="9770043at2"/>
<feature type="domain" description="Glucose/Sorbosone dehydrogenase" evidence="2">
    <location>
        <begin position="43"/>
        <end position="306"/>
    </location>
</feature>
<dbReference type="InterPro" id="IPR011042">
    <property type="entry name" value="6-blade_b-propeller_TolB-like"/>
</dbReference>
<dbReference type="InterPro" id="IPR011041">
    <property type="entry name" value="Quinoprot_gluc/sorb_DH_b-prop"/>
</dbReference>
<protein>
    <submittedName>
        <fullName evidence="4">PQQ-dependent dehydrogenase (S-GDH family)</fullName>
    </submittedName>
</protein>